<feature type="compositionally biased region" description="Basic and acidic residues" evidence="10">
    <location>
        <begin position="94"/>
        <end position="103"/>
    </location>
</feature>
<sequence length="287" mass="31033">MTGQGAATGRWVVAITLAVLCHVPLLWWSWPEPEVPRITPPIEVSLTSVGTADRQHPSESVAETTDATAETETAPEAVASSEPLHKASPAKAPTHKETPHKDAPPATPSSIPPATSPAAPEASDTVGAEGSLTPKLDEPHQVNRPHASAGQLLQQSFDLAEQPVAQNAQPRVRHLSSSTDEQDAEARVYLSQWRRRVEQTGNLNYPEEARRRQLTGGLRLSVVLNLDGTLKQVQVVRSSGYPLLDEAAVRIVRLAAPFPAPPSVLTEGVDALEITRNWQFGKRWQAQ</sequence>
<dbReference type="EMBL" id="MDTQ01000001">
    <property type="protein sequence ID" value="ODC04727.1"/>
    <property type="molecule type" value="Genomic_DNA"/>
</dbReference>
<evidence type="ECO:0000256" key="2">
    <source>
        <dbReference type="ARBA" id="ARBA00006555"/>
    </source>
</evidence>
<dbReference type="RefSeq" id="WP_068999711.1">
    <property type="nucleotide sequence ID" value="NZ_MDTQ01000001.1"/>
</dbReference>
<keyword evidence="7" id="KW-0653">Protein transport</keyword>
<dbReference type="NCBIfam" id="TIGR01352">
    <property type="entry name" value="tonB_Cterm"/>
    <property type="match status" value="1"/>
</dbReference>
<gene>
    <name evidence="13" type="ORF">BFW38_15510</name>
</gene>
<keyword evidence="4" id="KW-1003">Cell membrane</keyword>
<feature type="compositionally biased region" description="Pro residues" evidence="10">
    <location>
        <begin position="105"/>
        <end position="115"/>
    </location>
</feature>
<comment type="subcellular location">
    <subcellularLocation>
        <location evidence="1">Cell inner membrane</location>
        <topology evidence="1">Single-pass membrane protein</topology>
        <orientation evidence="1">Periplasmic side</orientation>
    </subcellularLocation>
</comment>
<keyword evidence="5" id="KW-0997">Cell inner membrane</keyword>
<dbReference type="Pfam" id="PF03544">
    <property type="entry name" value="TonB_C"/>
    <property type="match status" value="1"/>
</dbReference>
<evidence type="ECO:0000256" key="7">
    <source>
        <dbReference type="ARBA" id="ARBA00022927"/>
    </source>
</evidence>
<feature type="domain" description="TonB C-terminal" evidence="12">
    <location>
        <begin position="190"/>
        <end position="287"/>
    </location>
</feature>
<keyword evidence="3" id="KW-0813">Transport</keyword>
<dbReference type="GO" id="GO:0098797">
    <property type="term" value="C:plasma membrane protein complex"/>
    <property type="evidence" value="ECO:0007669"/>
    <property type="project" value="TreeGrafter"/>
</dbReference>
<dbReference type="InterPro" id="IPR006260">
    <property type="entry name" value="TonB/TolA_C"/>
</dbReference>
<evidence type="ECO:0000256" key="4">
    <source>
        <dbReference type="ARBA" id="ARBA00022475"/>
    </source>
</evidence>
<dbReference type="GO" id="GO:0015031">
    <property type="term" value="P:protein transport"/>
    <property type="evidence" value="ECO:0007669"/>
    <property type="project" value="UniProtKB-KW"/>
</dbReference>
<dbReference type="InterPro" id="IPR037682">
    <property type="entry name" value="TonB_C"/>
</dbReference>
<dbReference type="PANTHER" id="PTHR33446">
    <property type="entry name" value="PROTEIN TONB-RELATED"/>
    <property type="match status" value="1"/>
</dbReference>
<accession>A0A1E2VCL1</accession>
<evidence type="ECO:0000256" key="8">
    <source>
        <dbReference type="ARBA" id="ARBA00022989"/>
    </source>
</evidence>
<keyword evidence="6 11" id="KW-0812">Transmembrane</keyword>
<feature type="region of interest" description="Disordered" evidence="10">
    <location>
        <begin position="164"/>
        <end position="183"/>
    </location>
</feature>
<dbReference type="SUPFAM" id="SSF74653">
    <property type="entry name" value="TolA/TonB C-terminal domain"/>
    <property type="match status" value="1"/>
</dbReference>
<evidence type="ECO:0000256" key="6">
    <source>
        <dbReference type="ARBA" id="ARBA00022692"/>
    </source>
</evidence>
<feature type="transmembrane region" description="Helical" evidence="11">
    <location>
        <begin position="12"/>
        <end position="30"/>
    </location>
</feature>
<feature type="compositionally biased region" description="Low complexity" evidence="10">
    <location>
        <begin position="58"/>
        <end position="82"/>
    </location>
</feature>
<feature type="region of interest" description="Disordered" evidence="10">
    <location>
        <begin position="48"/>
        <end position="146"/>
    </location>
</feature>
<protein>
    <recommendedName>
        <fullName evidence="12">TonB C-terminal domain-containing protein</fullName>
    </recommendedName>
</protein>
<dbReference type="PANTHER" id="PTHR33446:SF11">
    <property type="entry name" value="TONB3"/>
    <property type="match status" value="1"/>
</dbReference>
<evidence type="ECO:0000256" key="3">
    <source>
        <dbReference type="ARBA" id="ARBA00022448"/>
    </source>
</evidence>
<evidence type="ECO:0000256" key="5">
    <source>
        <dbReference type="ARBA" id="ARBA00022519"/>
    </source>
</evidence>
<dbReference type="InterPro" id="IPR051045">
    <property type="entry name" value="TonB-dependent_transducer"/>
</dbReference>
<evidence type="ECO:0000256" key="1">
    <source>
        <dbReference type="ARBA" id="ARBA00004383"/>
    </source>
</evidence>
<proteinExistence type="inferred from homology"/>
<dbReference type="Gene3D" id="3.30.1150.10">
    <property type="match status" value="1"/>
</dbReference>
<keyword evidence="9 11" id="KW-0472">Membrane</keyword>
<evidence type="ECO:0000256" key="9">
    <source>
        <dbReference type="ARBA" id="ARBA00023136"/>
    </source>
</evidence>
<dbReference type="OrthoDB" id="9803361at2"/>
<comment type="similarity">
    <text evidence="2">Belongs to the TonB family.</text>
</comment>
<evidence type="ECO:0000313" key="14">
    <source>
        <dbReference type="Proteomes" id="UP000094291"/>
    </source>
</evidence>
<dbReference type="STRING" id="197479.BFW38_15510"/>
<dbReference type="PROSITE" id="PS52015">
    <property type="entry name" value="TONB_CTD"/>
    <property type="match status" value="1"/>
</dbReference>
<evidence type="ECO:0000256" key="10">
    <source>
        <dbReference type="SAM" id="MobiDB-lite"/>
    </source>
</evidence>
<dbReference type="AlphaFoldDB" id="A0A1E2VCL1"/>
<evidence type="ECO:0000256" key="11">
    <source>
        <dbReference type="SAM" id="Phobius"/>
    </source>
</evidence>
<keyword evidence="8 11" id="KW-1133">Transmembrane helix</keyword>
<dbReference type="Proteomes" id="UP000094291">
    <property type="component" value="Unassembled WGS sequence"/>
</dbReference>
<comment type="caution">
    <text evidence="13">The sequence shown here is derived from an EMBL/GenBank/DDBJ whole genome shotgun (WGS) entry which is preliminary data.</text>
</comment>
<feature type="compositionally biased region" description="Polar residues" evidence="10">
    <location>
        <begin position="164"/>
        <end position="179"/>
    </location>
</feature>
<dbReference type="GO" id="GO:0031992">
    <property type="term" value="F:energy transducer activity"/>
    <property type="evidence" value="ECO:0007669"/>
    <property type="project" value="TreeGrafter"/>
</dbReference>
<evidence type="ECO:0000313" key="13">
    <source>
        <dbReference type="EMBL" id="ODC04727.1"/>
    </source>
</evidence>
<name>A0A1E2VCL1_9GAMM</name>
<keyword evidence="14" id="KW-1185">Reference proteome</keyword>
<organism evidence="13 14">
    <name type="scientific">Terasakiispira papahanaumokuakeensis</name>
    <dbReference type="NCBI Taxonomy" id="197479"/>
    <lineage>
        <taxon>Bacteria</taxon>
        <taxon>Pseudomonadati</taxon>
        <taxon>Pseudomonadota</taxon>
        <taxon>Gammaproteobacteria</taxon>
        <taxon>Oceanospirillales</taxon>
        <taxon>Terasakiispira</taxon>
    </lineage>
</organism>
<evidence type="ECO:0000259" key="12">
    <source>
        <dbReference type="PROSITE" id="PS52015"/>
    </source>
</evidence>
<dbReference type="GO" id="GO:0055085">
    <property type="term" value="P:transmembrane transport"/>
    <property type="evidence" value="ECO:0007669"/>
    <property type="project" value="InterPro"/>
</dbReference>
<reference evidence="13 14" key="1">
    <citation type="submission" date="2016-08" db="EMBL/GenBank/DDBJ databases">
        <authorList>
            <person name="Seilhamer J.J."/>
        </authorList>
    </citation>
    <scope>NUCLEOTIDE SEQUENCE [LARGE SCALE GENOMIC DNA]</scope>
    <source>
        <strain evidence="13 14">PH27A</strain>
    </source>
</reference>